<dbReference type="PANTHER" id="PTHR30437">
    <property type="entry name" value="TRANSCRIPTION ELONGATION FACTOR GREA"/>
    <property type="match status" value="1"/>
</dbReference>
<name>A0A418Y1H0_9GAMM</name>
<dbReference type="GO" id="GO:0003677">
    <property type="term" value="F:DNA binding"/>
    <property type="evidence" value="ECO:0007669"/>
    <property type="project" value="InterPro"/>
</dbReference>
<dbReference type="Pfam" id="PF14760">
    <property type="entry name" value="Rnk_N"/>
    <property type="match status" value="1"/>
</dbReference>
<protein>
    <submittedName>
        <fullName evidence="3">Transcription elongation factor GreAB</fullName>
    </submittedName>
</protein>
<dbReference type="Gene3D" id="3.10.50.30">
    <property type="entry name" value="Transcription elongation factor, GreA/GreB, C-terminal domain"/>
    <property type="match status" value="1"/>
</dbReference>
<keyword evidence="3" id="KW-0251">Elongation factor</keyword>
<evidence type="ECO:0000259" key="1">
    <source>
        <dbReference type="Pfam" id="PF01272"/>
    </source>
</evidence>
<dbReference type="InterPro" id="IPR023459">
    <property type="entry name" value="Tscrpt_elong_fac_GreA/B_fam"/>
</dbReference>
<dbReference type="GO" id="GO:0006354">
    <property type="term" value="P:DNA-templated transcription elongation"/>
    <property type="evidence" value="ECO:0007669"/>
    <property type="project" value="TreeGrafter"/>
</dbReference>
<dbReference type="GO" id="GO:0032784">
    <property type="term" value="P:regulation of DNA-templated transcription elongation"/>
    <property type="evidence" value="ECO:0007669"/>
    <property type="project" value="InterPro"/>
</dbReference>
<dbReference type="GO" id="GO:0070063">
    <property type="term" value="F:RNA polymerase binding"/>
    <property type="evidence" value="ECO:0007669"/>
    <property type="project" value="InterPro"/>
</dbReference>
<keyword evidence="4" id="KW-1185">Reference proteome</keyword>
<comment type="caution">
    <text evidence="3">The sequence shown here is derived from an EMBL/GenBank/DDBJ whole genome shotgun (WGS) entry which is preliminary data.</text>
</comment>
<dbReference type="InterPro" id="IPR001437">
    <property type="entry name" value="Tscrpt_elong_fac_GreA/B_C"/>
</dbReference>
<accession>A0A418Y1H0</accession>
<dbReference type="InterPro" id="IPR036953">
    <property type="entry name" value="GreA/GreB_C_sf"/>
</dbReference>
<evidence type="ECO:0000259" key="2">
    <source>
        <dbReference type="Pfam" id="PF14760"/>
    </source>
</evidence>
<sequence length="146" mass="16369">MLGVRRSPHPSFRLNTQENIMTTLPPITVSQLDRNRLYALLERLDDESEQIEFLYRELERATVVAPDMLPANVASLGSKLTFRNEDTGKEHVRILVMPRELEHYADGISILTAAGAAMLGLEIGASILWHHRGKPLNLTLLAVSRS</sequence>
<reference evidence="3 4" key="1">
    <citation type="submission" date="2018-09" db="EMBL/GenBank/DDBJ databases">
        <title>Alcanivorax profundi sp. nov., isolated from 1000 m-depth seawater of the Mariana Trench.</title>
        <authorList>
            <person name="Liu J."/>
        </authorList>
    </citation>
    <scope>NUCLEOTIDE SEQUENCE [LARGE SCALE GENOMIC DNA]</scope>
    <source>
        <strain evidence="3 4">MTEO17</strain>
    </source>
</reference>
<feature type="domain" description="Transcription elongation factor GreA/GreB C-terminal" evidence="1">
    <location>
        <begin position="70"/>
        <end position="144"/>
    </location>
</feature>
<evidence type="ECO:0000313" key="3">
    <source>
        <dbReference type="EMBL" id="RJG19383.1"/>
    </source>
</evidence>
<dbReference type="SUPFAM" id="SSF54534">
    <property type="entry name" value="FKBP-like"/>
    <property type="match status" value="1"/>
</dbReference>
<keyword evidence="3" id="KW-0648">Protein biosynthesis</keyword>
<evidence type="ECO:0000313" key="4">
    <source>
        <dbReference type="Proteomes" id="UP000283734"/>
    </source>
</evidence>
<dbReference type="InterPro" id="IPR029462">
    <property type="entry name" value="Rnk_N"/>
</dbReference>
<gene>
    <name evidence="3" type="ORF">D4A39_00510</name>
</gene>
<dbReference type="PANTHER" id="PTHR30437:SF5">
    <property type="entry name" value="REGULATOR OF NUCLEOSIDE DIPHOSPHATE KINASE"/>
    <property type="match status" value="1"/>
</dbReference>
<feature type="domain" description="Regulator of nucleoside diphosphate kinase N-terminal" evidence="2">
    <location>
        <begin position="25"/>
        <end position="64"/>
    </location>
</feature>
<proteinExistence type="predicted"/>
<organism evidence="3 4">
    <name type="scientific">Alcanivorax profundi</name>
    <dbReference type="NCBI Taxonomy" id="2338368"/>
    <lineage>
        <taxon>Bacteria</taxon>
        <taxon>Pseudomonadati</taxon>
        <taxon>Pseudomonadota</taxon>
        <taxon>Gammaproteobacteria</taxon>
        <taxon>Oceanospirillales</taxon>
        <taxon>Alcanivoracaceae</taxon>
        <taxon>Alcanivorax</taxon>
    </lineage>
</organism>
<dbReference type="Pfam" id="PF01272">
    <property type="entry name" value="GreA_GreB"/>
    <property type="match status" value="1"/>
</dbReference>
<dbReference type="Gene3D" id="1.10.286.20">
    <property type="match status" value="1"/>
</dbReference>
<dbReference type="EMBL" id="QYYA01000001">
    <property type="protein sequence ID" value="RJG19383.1"/>
    <property type="molecule type" value="Genomic_DNA"/>
</dbReference>
<dbReference type="Proteomes" id="UP000283734">
    <property type="component" value="Unassembled WGS sequence"/>
</dbReference>
<dbReference type="GO" id="GO:0003746">
    <property type="term" value="F:translation elongation factor activity"/>
    <property type="evidence" value="ECO:0007669"/>
    <property type="project" value="UniProtKB-KW"/>
</dbReference>
<dbReference type="AlphaFoldDB" id="A0A418Y1H0"/>